<gene>
    <name evidence="2" type="ORF">B8W67_15515</name>
</gene>
<dbReference type="Pfam" id="PF10824">
    <property type="entry name" value="T7SS_ESX_EspC"/>
    <property type="match status" value="1"/>
</dbReference>
<dbReference type="OrthoDB" id="4509678at2"/>
<evidence type="ECO:0000256" key="1">
    <source>
        <dbReference type="SAM" id="MobiDB-lite"/>
    </source>
</evidence>
<feature type="region of interest" description="Disordered" evidence="1">
    <location>
        <begin position="82"/>
        <end position="133"/>
    </location>
</feature>
<dbReference type="RefSeq" id="WP_069391717.1">
    <property type="nucleotide sequence ID" value="NZ_AP022594.1"/>
</dbReference>
<evidence type="ECO:0000313" key="3">
    <source>
        <dbReference type="Proteomes" id="UP000193577"/>
    </source>
</evidence>
<accession>A0A7I7SJ57</accession>
<dbReference type="InterPro" id="IPR022536">
    <property type="entry name" value="EspC"/>
</dbReference>
<sequence>MGLQVNPADLLRVADVYNELALRTAALGPRAAEELHGVLATHGTMGFPVAVGIAAGLTPHEDALTVKAADFQRDAELFTEHADAYQDEDRAAADRLRGDSDDREPSKPQIQAVDNRTEKAEPEPEDNRRQNQIDAFTEVYGRAPVTANDWRMAAQLDPHSYNTKNQGAPPNVVVGRIDPVEGQGIVRTNLFIPGESAWTPSGDNLGDNRGFSPTAGPEDSRVSIYVDFDNGFIVARQNPSVMNDQVDVGTPDIRVSQNPAGSVLIEYHAADPFSPGGEALAKDTPWNVNGRIVVKPTDVGPITGGQVSDFPAIEIYSDRGADTTAIGKIMPENTGQFGPLVGLPFTQQIGPGLMTEFPEQVYPPPAGIPARTPAPGGQIPGFDSPGAVGPVARPPSGIIIPYPSAELGPADDPVRVPVGQ</sequence>
<name>A0A7I7SJ57_9MYCO</name>
<feature type="region of interest" description="Disordered" evidence="1">
    <location>
        <begin position="368"/>
        <end position="390"/>
    </location>
</feature>
<dbReference type="AlphaFoldDB" id="A0A7I7SJ57"/>
<keyword evidence="3" id="KW-1185">Reference proteome</keyword>
<protein>
    <submittedName>
        <fullName evidence="2">Uncharacterized protein</fullName>
    </submittedName>
</protein>
<dbReference type="Proteomes" id="UP000193577">
    <property type="component" value="Unassembled WGS sequence"/>
</dbReference>
<dbReference type="EMBL" id="NCXO01000039">
    <property type="protein sequence ID" value="OSC31890.1"/>
    <property type="molecule type" value="Genomic_DNA"/>
</dbReference>
<comment type="caution">
    <text evidence="2">The sequence shown here is derived from an EMBL/GenBank/DDBJ whole genome shotgun (WGS) entry which is preliminary data.</text>
</comment>
<feature type="compositionally biased region" description="Basic and acidic residues" evidence="1">
    <location>
        <begin position="115"/>
        <end position="131"/>
    </location>
</feature>
<organism evidence="2 3">
    <name type="scientific">Mycolicibacillus koreensis</name>
    <dbReference type="NCBI Taxonomy" id="1069220"/>
    <lineage>
        <taxon>Bacteria</taxon>
        <taxon>Bacillati</taxon>
        <taxon>Actinomycetota</taxon>
        <taxon>Actinomycetes</taxon>
        <taxon>Mycobacteriales</taxon>
        <taxon>Mycobacteriaceae</taxon>
        <taxon>Mycolicibacillus</taxon>
    </lineage>
</organism>
<proteinExistence type="predicted"/>
<evidence type="ECO:0000313" key="2">
    <source>
        <dbReference type="EMBL" id="OSC31890.1"/>
    </source>
</evidence>
<dbReference type="GO" id="GO:0009306">
    <property type="term" value="P:protein secretion"/>
    <property type="evidence" value="ECO:0007669"/>
    <property type="project" value="InterPro"/>
</dbReference>
<feature type="compositionally biased region" description="Basic and acidic residues" evidence="1">
    <location>
        <begin position="82"/>
        <end position="106"/>
    </location>
</feature>
<reference evidence="2 3" key="1">
    <citation type="submission" date="2017-04" db="EMBL/GenBank/DDBJ databases">
        <title>The new phylogeny of genus Mycobacterium.</title>
        <authorList>
            <person name="Tortoli E."/>
            <person name="Trovato A."/>
            <person name="Cirillo D.M."/>
        </authorList>
    </citation>
    <scope>NUCLEOTIDE SEQUENCE [LARGE SCALE GENOMIC DNA]</scope>
    <source>
        <strain evidence="2 3">KCTC 19819</strain>
    </source>
</reference>